<dbReference type="GO" id="GO:0030313">
    <property type="term" value="C:cell envelope"/>
    <property type="evidence" value="ECO:0007669"/>
    <property type="project" value="TreeGrafter"/>
</dbReference>
<dbReference type="EMBL" id="BMDO01000005">
    <property type="protein sequence ID" value="GGI50891.1"/>
    <property type="molecule type" value="Genomic_DNA"/>
</dbReference>
<keyword evidence="7" id="KW-1185">Reference proteome</keyword>
<gene>
    <name evidence="6" type="ORF">GCM10011425_21030</name>
</gene>
<dbReference type="Gene3D" id="2.40.420.20">
    <property type="match status" value="1"/>
</dbReference>
<dbReference type="SUPFAM" id="SSF111369">
    <property type="entry name" value="HlyD-like secretion proteins"/>
    <property type="match status" value="1"/>
</dbReference>
<accession>A0A917JB81</accession>
<dbReference type="Pfam" id="PF25967">
    <property type="entry name" value="RND-MFP_C"/>
    <property type="match status" value="1"/>
</dbReference>
<name>A0A917JB81_9SPHI</name>
<evidence type="ECO:0000313" key="7">
    <source>
        <dbReference type="Proteomes" id="UP000662074"/>
    </source>
</evidence>
<dbReference type="Proteomes" id="UP000662074">
    <property type="component" value="Unassembled WGS sequence"/>
</dbReference>
<dbReference type="PANTHER" id="PTHR30097:SF4">
    <property type="entry name" value="SLR6042 PROTEIN"/>
    <property type="match status" value="1"/>
</dbReference>
<keyword evidence="2" id="KW-0813">Transport</keyword>
<dbReference type="Gene3D" id="1.10.287.470">
    <property type="entry name" value="Helix hairpin bin"/>
    <property type="match status" value="1"/>
</dbReference>
<sequence length="367" mass="39676">MKTSKLYIVIAAALAGLTSCEEKKTGTMETKQQVCVSDSLAKMITIDTARESSMKNELKLTGEVSFDENKVVKVFPFASGQVMKVNVSLGDKVTQGQVLAVIRSADVAGNYSDLTSAKADLAISKRQLEQAEYLFKNGISSERDYTEAKENYNKAVAADSKVREQISINGGGNTNAAGTLIVKAPRSGFIVEQNITSGNFIRPDNSSSLFTISDMKDVWIKANVFETDISKVKVGYAAKITTLAYPDKVFTGKVNNVGSVLDPDSKVMTVRISLANPDMLLKPEMFTNVTISNSEAAQAVAIPAAAVVFDSGKNYVVIYKSKCNLQVREVNVIKSVEDTTYLSSGVKPGDKLVSKNQLLLYNALVQD</sequence>
<dbReference type="AlphaFoldDB" id="A0A917JB81"/>
<dbReference type="PROSITE" id="PS51257">
    <property type="entry name" value="PROKAR_LIPOPROTEIN"/>
    <property type="match status" value="1"/>
</dbReference>
<dbReference type="PANTHER" id="PTHR30097">
    <property type="entry name" value="CATION EFFLUX SYSTEM PROTEIN CUSB"/>
    <property type="match status" value="1"/>
</dbReference>
<dbReference type="InterPro" id="IPR058792">
    <property type="entry name" value="Beta-barrel_RND_2"/>
</dbReference>
<dbReference type="FunFam" id="2.40.30.170:FF:000010">
    <property type="entry name" value="Efflux RND transporter periplasmic adaptor subunit"/>
    <property type="match status" value="1"/>
</dbReference>
<comment type="caution">
    <text evidence="6">The sequence shown here is derived from an EMBL/GenBank/DDBJ whole genome shotgun (WGS) entry which is preliminary data.</text>
</comment>
<comment type="similarity">
    <text evidence="1">Belongs to the membrane fusion protein (MFP) (TC 8.A.1) family.</text>
</comment>
<reference evidence="6" key="2">
    <citation type="submission" date="2020-09" db="EMBL/GenBank/DDBJ databases">
        <authorList>
            <person name="Sun Q."/>
            <person name="Sedlacek I."/>
        </authorList>
    </citation>
    <scope>NUCLEOTIDE SEQUENCE</scope>
    <source>
        <strain evidence="6">CCM 8711</strain>
    </source>
</reference>
<dbReference type="Pfam" id="PF25954">
    <property type="entry name" value="Beta-barrel_RND_2"/>
    <property type="match status" value="1"/>
</dbReference>
<dbReference type="GO" id="GO:0015679">
    <property type="term" value="P:plasma membrane copper ion transport"/>
    <property type="evidence" value="ECO:0007669"/>
    <property type="project" value="TreeGrafter"/>
</dbReference>
<feature type="domain" description="Multidrug resistance protein MdtA-like C-terminal permuted SH3" evidence="4">
    <location>
        <begin position="298"/>
        <end position="353"/>
    </location>
</feature>
<evidence type="ECO:0000256" key="2">
    <source>
        <dbReference type="ARBA" id="ARBA00022448"/>
    </source>
</evidence>
<dbReference type="Gene3D" id="2.40.30.170">
    <property type="match status" value="1"/>
</dbReference>
<feature type="domain" description="CzcB-like barrel-sandwich hybrid" evidence="5">
    <location>
        <begin position="71"/>
        <end position="214"/>
    </location>
</feature>
<dbReference type="GO" id="GO:0016020">
    <property type="term" value="C:membrane"/>
    <property type="evidence" value="ECO:0007669"/>
    <property type="project" value="InterPro"/>
</dbReference>
<evidence type="ECO:0000313" key="6">
    <source>
        <dbReference type="EMBL" id="GGI50891.1"/>
    </source>
</evidence>
<evidence type="ECO:0000256" key="1">
    <source>
        <dbReference type="ARBA" id="ARBA00009477"/>
    </source>
</evidence>
<dbReference type="RefSeq" id="WP_188416457.1">
    <property type="nucleotide sequence ID" value="NZ_BMDO01000005.1"/>
</dbReference>
<organism evidence="6 7">
    <name type="scientific">Mucilaginibacter galii</name>
    <dbReference type="NCBI Taxonomy" id="2005073"/>
    <lineage>
        <taxon>Bacteria</taxon>
        <taxon>Pseudomonadati</taxon>
        <taxon>Bacteroidota</taxon>
        <taxon>Sphingobacteriia</taxon>
        <taxon>Sphingobacteriales</taxon>
        <taxon>Sphingobacteriaceae</taxon>
        <taxon>Mucilaginibacter</taxon>
    </lineage>
</organism>
<dbReference type="InterPro" id="IPR006143">
    <property type="entry name" value="RND_pump_MFP"/>
</dbReference>
<evidence type="ECO:0000259" key="4">
    <source>
        <dbReference type="Pfam" id="PF25967"/>
    </source>
</evidence>
<protein>
    <submittedName>
        <fullName evidence="6">Hemolysin D</fullName>
    </submittedName>
</protein>
<evidence type="ECO:0000259" key="5">
    <source>
        <dbReference type="Pfam" id="PF25973"/>
    </source>
</evidence>
<dbReference type="InterPro" id="IPR058647">
    <property type="entry name" value="BSH_CzcB-like"/>
</dbReference>
<dbReference type="GO" id="GO:0022857">
    <property type="term" value="F:transmembrane transporter activity"/>
    <property type="evidence" value="ECO:0007669"/>
    <property type="project" value="InterPro"/>
</dbReference>
<dbReference type="Gene3D" id="2.40.50.100">
    <property type="match status" value="1"/>
</dbReference>
<dbReference type="Pfam" id="PF25973">
    <property type="entry name" value="BSH_CzcB"/>
    <property type="match status" value="1"/>
</dbReference>
<dbReference type="NCBIfam" id="TIGR01730">
    <property type="entry name" value="RND_mfp"/>
    <property type="match status" value="1"/>
</dbReference>
<dbReference type="GO" id="GO:0060003">
    <property type="term" value="P:copper ion export"/>
    <property type="evidence" value="ECO:0007669"/>
    <property type="project" value="TreeGrafter"/>
</dbReference>
<feature type="domain" description="CusB-like beta-barrel" evidence="3">
    <location>
        <begin position="218"/>
        <end position="293"/>
    </location>
</feature>
<proteinExistence type="inferred from homology"/>
<evidence type="ECO:0000259" key="3">
    <source>
        <dbReference type="Pfam" id="PF25954"/>
    </source>
</evidence>
<reference evidence="6" key="1">
    <citation type="journal article" date="2014" name="Int. J. Syst. Evol. Microbiol.">
        <title>Complete genome sequence of Corynebacterium casei LMG S-19264T (=DSM 44701T), isolated from a smear-ripened cheese.</title>
        <authorList>
            <consortium name="US DOE Joint Genome Institute (JGI-PGF)"/>
            <person name="Walter F."/>
            <person name="Albersmeier A."/>
            <person name="Kalinowski J."/>
            <person name="Ruckert C."/>
        </authorList>
    </citation>
    <scope>NUCLEOTIDE SEQUENCE</scope>
    <source>
        <strain evidence="6">CCM 8711</strain>
    </source>
</reference>
<dbReference type="InterPro" id="IPR051909">
    <property type="entry name" value="MFP_Cation_Efflux"/>
</dbReference>
<dbReference type="InterPro" id="IPR058627">
    <property type="entry name" value="MdtA-like_C"/>
</dbReference>